<protein>
    <submittedName>
        <fullName evidence="1">Uncharacterized protein</fullName>
    </submittedName>
</protein>
<sequence length="314" mass="35700">MTNLVKIERLFKTISCPPVLGAGRVAHGRIIEKLDNLDFSLTNVVVQPSQILTLHMFDSKEFAYYMSGEANRFFLASMISLDRAKNDESENLSWQVVEHYYAAYYAVHYLIRVSGNSLTNIDKAALNIILRSNLTGNTYQGLSSGLNLMCYDQSCENIVLHKHDRKDKKGGSHADAWELWVSIIEKLLVAANADVEEYAESAVSLSEHLRFIKRSNNTFSPTVIRNEINYQFSNNAWCFDDLTKDKINRVRRAISENNMSLRNNNGDLLANLICNNNFIIFLAKKIFLSASQNNSKSICRSLLNKYKKKIPALI</sequence>
<accession>A0ACA8D1X8</accession>
<keyword evidence="2" id="KW-1185">Reference proteome</keyword>
<reference evidence="1" key="1">
    <citation type="submission" date="2017-08" db="EMBL/GenBank/DDBJ databases">
        <title>Real-time genomic and epidemiological investigation of a multi-institutional outbreak of KPC-producing Enterobacteriaceae reveals complex transmission dynamics and informs management responses.</title>
        <authorList>
            <person name="Kwong J.C."/>
            <person name="Lane C."/>
            <person name="Romanes F."/>
            <person name="Goncalves da Silva A."/>
            <person name="Easton M."/>
            <person name="Cronin K."/>
            <person name="Waters M.J."/>
            <person name="Tomita T."/>
            <person name="Stevens K."/>
            <person name="Schultz M.B."/>
            <person name="Baines S.L."/>
            <person name="Sherry N.L."/>
            <person name="Carter G."/>
            <person name="Mu A."/>
            <person name="Sait M."/>
            <person name="Ballard S.A."/>
            <person name="Seemann T."/>
            <person name="Stinear T.P."/>
            <person name="Howden B.P."/>
        </authorList>
    </citation>
    <scope>NUCLEOTIDE SEQUENCE</scope>
    <source>
        <strain evidence="1">AUSMDU00008141</strain>
    </source>
</reference>
<evidence type="ECO:0000313" key="2">
    <source>
        <dbReference type="Proteomes" id="UP000215286"/>
    </source>
</evidence>
<gene>
    <name evidence="1" type="ORF">CI104_03490</name>
</gene>
<proteinExistence type="predicted"/>
<organism evidence="1 2">
    <name type="scientific">Citrobacter farmeri</name>
    <dbReference type="NCBI Taxonomy" id="67824"/>
    <lineage>
        <taxon>Bacteria</taxon>
        <taxon>Pseudomonadati</taxon>
        <taxon>Pseudomonadota</taxon>
        <taxon>Gammaproteobacteria</taxon>
        <taxon>Enterobacterales</taxon>
        <taxon>Enterobacteriaceae</taxon>
        <taxon>Citrobacter</taxon>
    </lineage>
</organism>
<dbReference type="EMBL" id="CP022695">
    <property type="protein sequence ID" value="AST78212.1"/>
    <property type="molecule type" value="Genomic_DNA"/>
</dbReference>
<dbReference type="Proteomes" id="UP000215286">
    <property type="component" value="Chromosome"/>
</dbReference>
<evidence type="ECO:0000313" key="1">
    <source>
        <dbReference type="EMBL" id="AST78212.1"/>
    </source>
</evidence>
<name>A0ACA8D1X8_9ENTR</name>